<keyword evidence="4" id="KW-0732">Signal</keyword>
<dbReference type="InterPro" id="IPR036861">
    <property type="entry name" value="Endochitinase-like_sf"/>
</dbReference>
<accession>A0A2T8KJS9</accession>
<evidence type="ECO:0000256" key="3">
    <source>
        <dbReference type="PROSITE-ProRule" id="PRU00261"/>
    </source>
</evidence>
<dbReference type="Pfam" id="PF00187">
    <property type="entry name" value="Chitin_bind_1"/>
    <property type="match status" value="1"/>
</dbReference>
<organism evidence="6">
    <name type="scientific">Panicum hallii</name>
    <dbReference type="NCBI Taxonomy" id="206008"/>
    <lineage>
        <taxon>Eukaryota</taxon>
        <taxon>Viridiplantae</taxon>
        <taxon>Streptophyta</taxon>
        <taxon>Embryophyta</taxon>
        <taxon>Tracheophyta</taxon>
        <taxon>Spermatophyta</taxon>
        <taxon>Magnoliopsida</taxon>
        <taxon>Liliopsida</taxon>
        <taxon>Poales</taxon>
        <taxon>Poaceae</taxon>
        <taxon>PACMAD clade</taxon>
        <taxon>Panicoideae</taxon>
        <taxon>Panicodae</taxon>
        <taxon>Paniceae</taxon>
        <taxon>Panicinae</taxon>
        <taxon>Panicum</taxon>
        <taxon>Panicum sect. Panicum</taxon>
    </lineage>
</organism>
<name>A0A2T8KJS9_9POAL</name>
<feature type="chain" id="PRO_5015705170" description="Chitin-binding type-1 domain-containing protein" evidence="4">
    <location>
        <begin position="35"/>
        <end position="90"/>
    </location>
</feature>
<feature type="disulfide bond" evidence="3">
    <location>
        <begin position="41"/>
        <end position="53"/>
    </location>
</feature>
<gene>
    <name evidence="6" type="ORF">PAHAL_3G288200</name>
</gene>
<proteinExistence type="predicted"/>
<dbReference type="EMBL" id="CM008048">
    <property type="protein sequence ID" value="PVH62421.1"/>
    <property type="molecule type" value="Genomic_DNA"/>
</dbReference>
<dbReference type="PROSITE" id="PS50941">
    <property type="entry name" value="CHIT_BIND_I_2"/>
    <property type="match status" value="1"/>
</dbReference>
<evidence type="ECO:0000256" key="1">
    <source>
        <dbReference type="ARBA" id="ARBA00022669"/>
    </source>
</evidence>
<comment type="caution">
    <text evidence="3">Lacks conserved residue(s) required for the propagation of feature annotation.</text>
</comment>
<evidence type="ECO:0000259" key="5">
    <source>
        <dbReference type="PROSITE" id="PS50941"/>
    </source>
</evidence>
<protein>
    <recommendedName>
        <fullName evidence="5">Chitin-binding type-1 domain-containing protein</fullName>
    </recommendedName>
</protein>
<dbReference type="PRINTS" id="PR00451">
    <property type="entry name" value="CHITINBINDNG"/>
</dbReference>
<keyword evidence="1 3" id="KW-0147">Chitin-binding</keyword>
<feature type="disulfide bond" evidence="3">
    <location>
        <begin position="64"/>
        <end position="68"/>
    </location>
</feature>
<dbReference type="Proteomes" id="UP000243499">
    <property type="component" value="Chromosome 3"/>
</dbReference>
<sequence length="90" mass="9106">MVFVSPSSACLKATTAALALAVLALAYAAAPAHAQRCGALCPNNLCCSKYGYCGRSHDHCGTGCQSQCALGVGAAHQAPFDGVIRSSAQY</sequence>
<feature type="domain" description="Chitin-binding type-1" evidence="5">
    <location>
        <begin position="34"/>
        <end position="70"/>
    </location>
</feature>
<evidence type="ECO:0000256" key="4">
    <source>
        <dbReference type="SAM" id="SignalP"/>
    </source>
</evidence>
<keyword evidence="2 3" id="KW-1015">Disulfide bond</keyword>
<dbReference type="Gene3D" id="3.30.60.10">
    <property type="entry name" value="Endochitinase-like"/>
    <property type="match status" value="1"/>
</dbReference>
<reference evidence="6" key="1">
    <citation type="submission" date="2018-04" db="EMBL/GenBank/DDBJ databases">
        <title>WGS assembly of Panicum hallii.</title>
        <authorList>
            <person name="Lovell J."/>
            <person name="Jenkins J."/>
            <person name="Lowry D."/>
            <person name="Mamidi S."/>
            <person name="Sreedasyam A."/>
            <person name="Weng X."/>
            <person name="Barry K."/>
            <person name="Bonette J."/>
            <person name="Campitelli B."/>
            <person name="Daum C."/>
            <person name="Gordon S."/>
            <person name="Gould B."/>
            <person name="Lipzen A."/>
            <person name="Macqueen A."/>
            <person name="Palacio-Mejia J."/>
            <person name="Plott C."/>
            <person name="Shakirov E."/>
            <person name="Shu S."/>
            <person name="Yoshinaga Y."/>
            <person name="Zane M."/>
            <person name="Rokhsar D."/>
            <person name="Grimwood J."/>
            <person name="Schmutz J."/>
            <person name="Juenger T."/>
        </authorList>
    </citation>
    <scope>NUCLEOTIDE SEQUENCE [LARGE SCALE GENOMIC DNA]</scope>
    <source>
        <strain evidence="6">FIL2</strain>
    </source>
</reference>
<dbReference type="SUPFAM" id="SSF57016">
    <property type="entry name" value="Plant lectins/antimicrobial peptides"/>
    <property type="match status" value="1"/>
</dbReference>
<dbReference type="GO" id="GO:0008061">
    <property type="term" value="F:chitin binding"/>
    <property type="evidence" value="ECO:0007669"/>
    <property type="project" value="UniProtKB-UniRule"/>
</dbReference>
<dbReference type="SMART" id="SM00270">
    <property type="entry name" value="ChtBD1"/>
    <property type="match status" value="1"/>
</dbReference>
<evidence type="ECO:0000313" key="6">
    <source>
        <dbReference type="EMBL" id="PVH62421.1"/>
    </source>
</evidence>
<dbReference type="CDD" id="cd00035">
    <property type="entry name" value="ChtBD1"/>
    <property type="match status" value="1"/>
</dbReference>
<dbReference type="AlphaFoldDB" id="A0A2T8KJS9"/>
<dbReference type="InterPro" id="IPR001002">
    <property type="entry name" value="Chitin-bd_1"/>
</dbReference>
<evidence type="ECO:0000256" key="2">
    <source>
        <dbReference type="ARBA" id="ARBA00023157"/>
    </source>
</evidence>
<feature type="signal peptide" evidence="4">
    <location>
        <begin position="1"/>
        <end position="34"/>
    </location>
</feature>
<dbReference type="Gramene" id="PVH62421">
    <property type="protein sequence ID" value="PVH62421"/>
    <property type="gene ID" value="PAHAL_3G288200"/>
</dbReference>
<feature type="disulfide bond" evidence="3">
    <location>
        <begin position="46"/>
        <end position="60"/>
    </location>
</feature>